<organism evidence="2">
    <name type="scientific">Hubei blood fluke virus 3</name>
    <dbReference type="NCBI Taxonomy" id="1922841"/>
    <lineage>
        <taxon>Viruses</taxon>
        <taxon>Riboviria</taxon>
    </lineage>
</organism>
<feature type="compositionally biased region" description="Basic residues" evidence="1">
    <location>
        <begin position="1"/>
        <end position="10"/>
    </location>
</feature>
<evidence type="ECO:0000313" key="2">
    <source>
        <dbReference type="EMBL" id="APG79168.1"/>
    </source>
</evidence>
<protein>
    <submittedName>
        <fullName evidence="2">Uncharacterized protein</fullName>
    </submittedName>
</protein>
<sequence>MSGKIKKRQQRKDNSLEGAGSKQDSMNNEIQASMMTNIQENTPSRQSVDEREKNLGITLVRDDAVQSTTQKDGESARKSKVEDLFSSALNSTCKLAESTPPDLSTLNIDNQKSYMANVSIDGRKDDSYSIIFRKTTLVPIDDRTILSQLIEDAKKMTHREANRYIRLHQPVNILQYPNTSLRYFPVEFDRFTKVMYCFEDLQLIRGLKPCYKVSSYEDLERDVEELLIKRFNLSEPGLVRIPVNISTEGLDTRLYSAVGLTRETITKELIDVNEKAALRNSVSVRSLSLEVMRTIGSVYRTPPYYDYVAIADGFIQMTAVEWKELHTYECLHPLNDLRRELERSVETGKRLIPLSEEQIERTMYYKPPENISPTYDAAVGYLLREGLSSLMLRILCELACPTLEADSPDTIASSLVPSVGVFTTAGSSAISSAILKIKTSSAQRFFLVYAISCILPDVVIELVPVTLSPDVALIVATMILCIFPENQLTQGSAIILQRYLRSGLVGRDSSGVIDSQGMDITIVLNVMQERVFGQLYDFLPIRRRSFTLPPTKDTLGNRVEALRTYRIPFNMDTDASSVTKLRQYNLTDWTRQLSGKDGSRLASIIQLMLSRVCNTIEMISPAMHAAIAKLACSIPQDWVDVRQTISLNPMEVFSGLMMSKSLMYQDLEYVDPLINLIQTEINRFIGSLLPCLSSLLKIYNRPEVLIEQAPLLAKKIIEKLEDKSKKLFSLMMYDSNKSISKMAELLQHLSRIVPNDLPLPAYMEEMRRFSNILAKHYICSPGMATFVVVSPRDLKSPSKRSDGEVVEDPFKWFIKRQEVPVDFEDYSIEKVQTFTAEELRILFSNGVVINGYFPYEILVGSTLSRPEVEVKLSRERPLEIHVKSIPICATREIDTIEAFLSDRIKYGDYYYVSYPVNFFIDLERVPIKGIRFTNNNLLLDTPDMGWEVLPDYAC</sequence>
<feature type="compositionally biased region" description="Basic and acidic residues" evidence="1">
    <location>
        <begin position="47"/>
        <end position="64"/>
    </location>
</feature>
<evidence type="ECO:0000256" key="1">
    <source>
        <dbReference type="SAM" id="MobiDB-lite"/>
    </source>
</evidence>
<feature type="region of interest" description="Disordered" evidence="1">
    <location>
        <begin position="1"/>
        <end position="78"/>
    </location>
</feature>
<proteinExistence type="predicted"/>
<reference evidence="2" key="1">
    <citation type="journal article" date="2016" name="Nature">
        <title>Redefining the invertebrate RNA virosphere.</title>
        <authorList>
            <person name="Shi M."/>
            <person name="Lin X.D."/>
            <person name="Tian J.H."/>
            <person name="Chen L.J."/>
            <person name="Chen X."/>
            <person name="Li C.X."/>
            <person name="Qin X.C."/>
            <person name="Li J."/>
            <person name="Cao J.P."/>
            <person name="Eden J.S."/>
            <person name="Buchmann J."/>
            <person name="Wang W."/>
            <person name="Xu J."/>
            <person name="Holmes E.C."/>
            <person name="Zhang Y.Z."/>
        </authorList>
    </citation>
    <scope>NUCLEOTIDE SEQUENCE</scope>
    <source>
        <strain evidence="2">RBXXC337523</strain>
    </source>
</reference>
<accession>A0A1L3KP46</accession>
<name>A0A1L3KP46_9VIRU</name>
<dbReference type="EMBL" id="KX884688">
    <property type="protein sequence ID" value="APG79168.1"/>
    <property type="molecule type" value="Genomic_RNA"/>
</dbReference>
<feature type="compositionally biased region" description="Polar residues" evidence="1">
    <location>
        <begin position="22"/>
        <end position="46"/>
    </location>
</feature>